<protein>
    <submittedName>
        <fullName evidence="1">Uncharacterized protein</fullName>
    </submittedName>
</protein>
<evidence type="ECO:0000313" key="1">
    <source>
        <dbReference type="EMBL" id="DAF44017.1"/>
    </source>
</evidence>
<accession>A0A8S5RZC1</accession>
<proteinExistence type="predicted"/>
<organism evidence="1">
    <name type="scientific">Myoviridae sp. ctNQV2</name>
    <dbReference type="NCBI Taxonomy" id="2827683"/>
    <lineage>
        <taxon>Viruses</taxon>
        <taxon>Duplodnaviria</taxon>
        <taxon>Heunggongvirae</taxon>
        <taxon>Uroviricota</taxon>
        <taxon>Caudoviricetes</taxon>
    </lineage>
</organism>
<sequence>MRNGDFIAVGTVDFTDEEMSLIKNIFDSICFYPYKSDNKYKGEKVTTTLSYMLPYVPFFLVYHDYQCICSGLHLFLSKNIDKDNNISYSFKMKLSGVMRFKGRSKIEDLDIFSWFDYNTELSELMDIFKDVISECKEFQKRYEVKHIKF</sequence>
<dbReference type="EMBL" id="BK032510">
    <property type="protein sequence ID" value="DAF44017.1"/>
    <property type="molecule type" value="Genomic_DNA"/>
</dbReference>
<reference evidence="1" key="1">
    <citation type="journal article" date="2021" name="Proc. Natl. Acad. Sci. U.S.A.">
        <title>A Catalog of Tens of Thousands of Viruses from Human Metagenomes Reveals Hidden Associations with Chronic Diseases.</title>
        <authorList>
            <person name="Tisza M.J."/>
            <person name="Buck C.B."/>
        </authorList>
    </citation>
    <scope>NUCLEOTIDE SEQUENCE</scope>
    <source>
        <strain evidence="1">CtNQV2</strain>
    </source>
</reference>
<name>A0A8S5RZC1_9CAUD</name>